<dbReference type="Proteomes" id="UP000321085">
    <property type="component" value="Unassembled WGS sequence"/>
</dbReference>
<gene>
    <name evidence="1" type="ORF">MAE02_69220</name>
</gene>
<keyword evidence="2" id="KW-1185">Reference proteome</keyword>
<dbReference type="RefSeq" id="WP_114188397.1">
    <property type="nucleotide sequence ID" value="NZ_BJYU01000368.1"/>
</dbReference>
<dbReference type="AlphaFoldDB" id="A0A512C4S1"/>
<accession>A0A512C4S1</accession>
<organism evidence="1 2">
    <name type="scientific">Microvirga aerophila</name>
    <dbReference type="NCBI Taxonomy" id="670291"/>
    <lineage>
        <taxon>Bacteria</taxon>
        <taxon>Pseudomonadati</taxon>
        <taxon>Pseudomonadota</taxon>
        <taxon>Alphaproteobacteria</taxon>
        <taxon>Hyphomicrobiales</taxon>
        <taxon>Methylobacteriaceae</taxon>
        <taxon>Microvirga</taxon>
    </lineage>
</organism>
<protein>
    <submittedName>
        <fullName evidence="1">Uncharacterized protein</fullName>
    </submittedName>
</protein>
<evidence type="ECO:0000313" key="2">
    <source>
        <dbReference type="Proteomes" id="UP000321085"/>
    </source>
</evidence>
<evidence type="ECO:0000313" key="1">
    <source>
        <dbReference type="EMBL" id="GEO19226.1"/>
    </source>
</evidence>
<proteinExistence type="predicted"/>
<dbReference type="OrthoDB" id="8020547at2"/>
<sequence>MLQSTTGGSAAPEQVSLDNLAPDLLAALAALATVETRYRTKREALYQVSGPDTLKQRFADQLEARHRQEREAVIQRLVELHYSLTVTARVRDPDLRH</sequence>
<name>A0A512C4S1_9HYPH</name>
<comment type="caution">
    <text evidence="1">The sequence shown here is derived from an EMBL/GenBank/DDBJ whole genome shotgun (WGS) entry which is preliminary data.</text>
</comment>
<dbReference type="EMBL" id="BJYU01000368">
    <property type="protein sequence ID" value="GEO19226.1"/>
    <property type="molecule type" value="Genomic_DNA"/>
</dbReference>
<reference evidence="1 2" key="1">
    <citation type="submission" date="2019-07" db="EMBL/GenBank/DDBJ databases">
        <title>Whole genome shotgun sequence of Microvirga aerophila NBRC 106136.</title>
        <authorList>
            <person name="Hosoyama A."/>
            <person name="Uohara A."/>
            <person name="Ohji S."/>
            <person name="Ichikawa N."/>
        </authorList>
    </citation>
    <scope>NUCLEOTIDE SEQUENCE [LARGE SCALE GENOMIC DNA]</scope>
    <source>
        <strain evidence="1 2">NBRC 106136</strain>
    </source>
</reference>